<feature type="chain" id="PRO_5042500337" description="Peptidase C39-like domain-containing protein" evidence="2">
    <location>
        <begin position="24"/>
        <end position="357"/>
    </location>
</feature>
<keyword evidence="5" id="KW-1185">Reference proteome</keyword>
<dbReference type="Pfam" id="PF13529">
    <property type="entry name" value="Peptidase_C39_2"/>
    <property type="match status" value="1"/>
</dbReference>
<gene>
    <name evidence="4" type="ORF">J2Z48_000838</name>
</gene>
<dbReference type="InterPro" id="IPR039564">
    <property type="entry name" value="Peptidase_C39-like"/>
</dbReference>
<organism evidence="4 5">
    <name type="scientific">Croceifilum oryzae</name>
    <dbReference type="NCBI Taxonomy" id="1553429"/>
    <lineage>
        <taxon>Bacteria</taxon>
        <taxon>Bacillati</taxon>
        <taxon>Bacillota</taxon>
        <taxon>Bacilli</taxon>
        <taxon>Bacillales</taxon>
        <taxon>Thermoactinomycetaceae</taxon>
        <taxon>Croceifilum</taxon>
    </lineage>
</organism>
<proteinExistence type="predicted"/>
<keyword evidence="2" id="KW-0732">Signal</keyword>
<reference evidence="4 5" key="1">
    <citation type="submission" date="2023-07" db="EMBL/GenBank/DDBJ databases">
        <title>Genomic Encyclopedia of Type Strains, Phase IV (KMG-IV): sequencing the most valuable type-strain genomes for metagenomic binning, comparative biology and taxonomic classification.</title>
        <authorList>
            <person name="Goeker M."/>
        </authorList>
    </citation>
    <scope>NUCLEOTIDE SEQUENCE [LARGE SCALE GENOMIC DNA]</scope>
    <source>
        <strain evidence="4 5">DSM 46876</strain>
    </source>
</reference>
<accession>A0AAJ1TL39</accession>
<comment type="caution">
    <text evidence="4">The sequence shown here is derived from an EMBL/GenBank/DDBJ whole genome shotgun (WGS) entry which is preliminary data.</text>
</comment>
<evidence type="ECO:0000313" key="4">
    <source>
        <dbReference type="EMBL" id="MDQ0416671.1"/>
    </source>
</evidence>
<dbReference type="AlphaFoldDB" id="A0AAJ1TL39"/>
<sequence length="357" mass="40443">MKKTLVPKLVMSLLIFGSVEANMQNTALATNHVVTETNNHVWDVVKATIAQKVQAGSTEFKEVRPGKVTPLLDKEHKETVYFVELVKASEAKIGGYMVVSKGKAIEFSLGDTHPLQNVENPVYYLGPINYAEDLGNHYLRDLRTGEKFSKDSIVVNKQRRSNGLKRKEYASSSLRPSSDPSSRYYYIRNVPDFQQRDNPSMRNACVPTSATNVMMYWDQHGYPNLSGDNNWKTVANRLGSLMDHDSSHGVSRSDIEDGLEDYIEERGYDDRFSVDRDWVFFGFGSIEDQIKAGNPTMISIDDYRGSDGGHNVTVVATDARHNNEYVAVHDNWESTPTDVWFDYDAEDIEGIYKVERE</sequence>
<dbReference type="Proteomes" id="UP001238450">
    <property type="component" value="Unassembled WGS sequence"/>
</dbReference>
<feature type="signal peptide" evidence="2">
    <location>
        <begin position="1"/>
        <end position="23"/>
    </location>
</feature>
<evidence type="ECO:0000256" key="2">
    <source>
        <dbReference type="SAM" id="SignalP"/>
    </source>
</evidence>
<feature type="compositionally biased region" description="Low complexity" evidence="1">
    <location>
        <begin position="170"/>
        <end position="180"/>
    </location>
</feature>
<evidence type="ECO:0000313" key="5">
    <source>
        <dbReference type="Proteomes" id="UP001238450"/>
    </source>
</evidence>
<dbReference type="EMBL" id="JAUSUV010000003">
    <property type="protein sequence ID" value="MDQ0416671.1"/>
    <property type="molecule type" value="Genomic_DNA"/>
</dbReference>
<name>A0AAJ1TL39_9BACL</name>
<dbReference type="RefSeq" id="WP_307251296.1">
    <property type="nucleotide sequence ID" value="NZ_JAUSUV010000003.1"/>
</dbReference>
<protein>
    <recommendedName>
        <fullName evidence="3">Peptidase C39-like domain-containing protein</fullName>
    </recommendedName>
</protein>
<evidence type="ECO:0000259" key="3">
    <source>
        <dbReference type="Pfam" id="PF13529"/>
    </source>
</evidence>
<feature type="region of interest" description="Disordered" evidence="1">
    <location>
        <begin position="159"/>
        <end position="180"/>
    </location>
</feature>
<evidence type="ECO:0000256" key="1">
    <source>
        <dbReference type="SAM" id="MobiDB-lite"/>
    </source>
</evidence>
<feature type="domain" description="Peptidase C39-like" evidence="3">
    <location>
        <begin position="189"/>
        <end position="331"/>
    </location>
</feature>